<proteinExistence type="inferred from homology"/>
<organism evidence="5 6">
    <name type="scientific">Anaerovirgula multivorans</name>
    <dbReference type="NCBI Taxonomy" id="312168"/>
    <lineage>
        <taxon>Bacteria</taxon>
        <taxon>Bacillati</taxon>
        <taxon>Bacillota</taxon>
        <taxon>Clostridia</taxon>
        <taxon>Peptostreptococcales</taxon>
        <taxon>Natronincolaceae</taxon>
        <taxon>Anaerovirgula</taxon>
    </lineage>
</organism>
<dbReference type="InterPro" id="IPR029753">
    <property type="entry name" value="D-isomer_DH_CS"/>
</dbReference>
<dbReference type="SUPFAM" id="SSF51735">
    <property type="entry name" value="NAD(P)-binding Rossmann-fold domains"/>
    <property type="match status" value="1"/>
</dbReference>
<sequence>MHNGEWKPYIGKDVYKKVLGLVGFGAIAKNVARRANGFSMQVLVYDPFVTEVPDVFKNYVQLVDFDTLVKESDIISIHVPLTDETKDLFDKQTIYSMKKEAFLINTGRGGIINEVDLYECMKSGHLGGVALDVVEVEPMTKDNPLLTLENLIVTPHIGMYSLEAISAVSIVCAQNIVKKLKGEAPDYLIV</sequence>
<dbReference type="Proteomes" id="UP000198304">
    <property type="component" value="Unassembled WGS sequence"/>
</dbReference>
<evidence type="ECO:0000256" key="1">
    <source>
        <dbReference type="ARBA" id="ARBA00005854"/>
    </source>
</evidence>
<keyword evidence="2" id="KW-0560">Oxidoreductase</keyword>
<evidence type="ECO:0000256" key="3">
    <source>
        <dbReference type="ARBA" id="ARBA00023027"/>
    </source>
</evidence>
<keyword evidence="6" id="KW-1185">Reference proteome</keyword>
<dbReference type="Pfam" id="PF02826">
    <property type="entry name" value="2-Hacid_dh_C"/>
    <property type="match status" value="1"/>
</dbReference>
<accession>A0A239CC48</accession>
<dbReference type="PROSITE" id="PS00670">
    <property type="entry name" value="D_2_HYDROXYACID_DH_2"/>
    <property type="match status" value="1"/>
</dbReference>
<dbReference type="InterPro" id="IPR036291">
    <property type="entry name" value="NAD(P)-bd_dom_sf"/>
</dbReference>
<gene>
    <name evidence="5" type="ORF">SAMN05446037_1005124</name>
</gene>
<keyword evidence="3" id="KW-0520">NAD</keyword>
<dbReference type="GO" id="GO:0016616">
    <property type="term" value="F:oxidoreductase activity, acting on the CH-OH group of donors, NAD or NADP as acceptor"/>
    <property type="evidence" value="ECO:0007669"/>
    <property type="project" value="UniProtKB-ARBA"/>
</dbReference>
<dbReference type="InterPro" id="IPR006140">
    <property type="entry name" value="D-isomer_DH_NAD-bd"/>
</dbReference>
<dbReference type="Gene3D" id="3.40.50.720">
    <property type="entry name" value="NAD(P)-binding Rossmann-like Domain"/>
    <property type="match status" value="2"/>
</dbReference>
<feature type="domain" description="D-isomer specific 2-hydroxyacid dehydrogenase NAD-binding" evidence="4">
    <location>
        <begin position="1"/>
        <end position="158"/>
    </location>
</feature>
<evidence type="ECO:0000313" key="6">
    <source>
        <dbReference type="Proteomes" id="UP000198304"/>
    </source>
</evidence>
<dbReference type="EMBL" id="FZOJ01000005">
    <property type="protein sequence ID" value="SNS17680.1"/>
    <property type="molecule type" value="Genomic_DNA"/>
</dbReference>
<evidence type="ECO:0000256" key="2">
    <source>
        <dbReference type="ARBA" id="ARBA00023002"/>
    </source>
</evidence>
<dbReference type="InterPro" id="IPR050418">
    <property type="entry name" value="D-iso_2-hydroxyacid_DH_PdxB"/>
</dbReference>
<dbReference type="GO" id="GO:0051287">
    <property type="term" value="F:NAD binding"/>
    <property type="evidence" value="ECO:0007669"/>
    <property type="project" value="InterPro"/>
</dbReference>
<protein>
    <submittedName>
        <fullName evidence="5">D-isomer specific 2-hydroxyacid dehydrogenase, NAD binding domain</fullName>
    </submittedName>
</protein>
<dbReference type="PANTHER" id="PTHR43761">
    <property type="entry name" value="D-ISOMER SPECIFIC 2-HYDROXYACID DEHYDROGENASE FAMILY PROTEIN (AFU_ORTHOLOGUE AFUA_1G13630)"/>
    <property type="match status" value="1"/>
</dbReference>
<dbReference type="PANTHER" id="PTHR43761:SF1">
    <property type="entry name" value="D-ISOMER SPECIFIC 2-HYDROXYACID DEHYDROGENASE CATALYTIC DOMAIN-CONTAINING PROTEIN-RELATED"/>
    <property type="match status" value="1"/>
</dbReference>
<evidence type="ECO:0000313" key="5">
    <source>
        <dbReference type="EMBL" id="SNS17680.1"/>
    </source>
</evidence>
<comment type="similarity">
    <text evidence="1">Belongs to the D-isomer specific 2-hydroxyacid dehydrogenase family.</text>
</comment>
<evidence type="ECO:0000259" key="4">
    <source>
        <dbReference type="Pfam" id="PF02826"/>
    </source>
</evidence>
<dbReference type="RefSeq" id="WP_176431243.1">
    <property type="nucleotide sequence ID" value="NZ_FZOJ01000005.1"/>
</dbReference>
<reference evidence="5 6" key="1">
    <citation type="submission" date="2017-06" db="EMBL/GenBank/DDBJ databases">
        <authorList>
            <person name="Kim H.J."/>
            <person name="Triplett B.A."/>
        </authorList>
    </citation>
    <scope>NUCLEOTIDE SEQUENCE [LARGE SCALE GENOMIC DNA]</scope>
    <source>
        <strain evidence="5 6">SCA</strain>
    </source>
</reference>
<name>A0A239CC48_9FIRM</name>
<dbReference type="AlphaFoldDB" id="A0A239CC48"/>